<sequence length="23" mass="2779">MNRLCVCLLISGYYFLFLFCRGF</sequence>
<reference evidence="1" key="1">
    <citation type="submission" date="2014-11" db="EMBL/GenBank/DDBJ databases">
        <authorList>
            <person name="Amaro Gonzalez C."/>
        </authorList>
    </citation>
    <scope>NUCLEOTIDE SEQUENCE</scope>
</reference>
<dbReference type="AlphaFoldDB" id="A0A0E9VCG8"/>
<proteinExistence type="predicted"/>
<organism evidence="1">
    <name type="scientific">Anguilla anguilla</name>
    <name type="common">European freshwater eel</name>
    <name type="synonym">Muraena anguilla</name>
    <dbReference type="NCBI Taxonomy" id="7936"/>
    <lineage>
        <taxon>Eukaryota</taxon>
        <taxon>Metazoa</taxon>
        <taxon>Chordata</taxon>
        <taxon>Craniata</taxon>
        <taxon>Vertebrata</taxon>
        <taxon>Euteleostomi</taxon>
        <taxon>Actinopterygii</taxon>
        <taxon>Neopterygii</taxon>
        <taxon>Teleostei</taxon>
        <taxon>Anguilliformes</taxon>
        <taxon>Anguillidae</taxon>
        <taxon>Anguilla</taxon>
    </lineage>
</organism>
<name>A0A0E9VCG8_ANGAN</name>
<dbReference type="EMBL" id="GBXM01033402">
    <property type="protein sequence ID" value="JAH75175.1"/>
    <property type="molecule type" value="Transcribed_RNA"/>
</dbReference>
<evidence type="ECO:0000313" key="1">
    <source>
        <dbReference type="EMBL" id="JAH75175.1"/>
    </source>
</evidence>
<accession>A0A0E9VCG8</accession>
<protein>
    <submittedName>
        <fullName evidence="1">Uncharacterized protein</fullName>
    </submittedName>
</protein>
<reference evidence="1" key="2">
    <citation type="journal article" date="2015" name="Fish Shellfish Immunol.">
        <title>Early steps in the European eel (Anguilla anguilla)-Vibrio vulnificus interaction in the gills: Role of the RtxA13 toxin.</title>
        <authorList>
            <person name="Callol A."/>
            <person name="Pajuelo D."/>
            <person name="Ebbesson L."/>
            <person name="Teles M."/>
            <person name="MacKenzie S."/>
            <person name="Amaro C."/>
        </authorList>
    </citation>
    <scope>NUCLEOTIDE SEQUENCE</scope>
</reference>